<comment type="similarity">
    <text evidence="2">Belongs to the Tom40 family.</text>
</comment>
<dbReference type="Pfam" id="PF01459">
    <property type="entry name" value="Porin_3"/>
    <property type="match status" value="1"/>
</dbReference>
<evidence type="ECO:0000313" key="10">
    <source>
        <dbReference type="Proteomes" id="UP000694866"/>
    </source>
</evidence>
<dbReference type="Gene3D" id="2.40.160.10">
    <property type="entry name" value="Porin"/>
    <property type="match status" value="1"/>
</dbReference>
<evidence type="ECO:0000256" key="1">
    <source>
        <dbReference type="ARBA" id="ARBA00004374"/>
    </source>
</evidence>
<dbReference type="InterPro" id="IPR037930">
    <property type="entry name" value="Tom40"/>
</dbReference>
<accession>A0A9R1T075</accession>
<evidence type="ECO:0000256" key="9">
    <source>
        <dbReference type="ARBA" id="ARBA00023136"/>
    </source>
</evidence>
<keyword evidence="6" id="KW-1000">Mitochondrion outer membrane</keyword>
<dbReference type="GO" id="GO:0030150">
    <property type="term" value="P:protein import into mitochondrial matrix"/>
    <property type="evidence" value="ECO:0007669"/>
    <property type="project" value="InterPro"/>
</dbReference>
<reference evidence="11" key="1">
    <citation type="submission" date="2025-08" db="UniProtKB">
        <authorList>
            <consortium name="RefSeq"/>
        </authorList>
    </citation>
    <scope>IDENTIFICATION</scope>
    <source>
        <strain evidence="11">USDA-PBARC FA_bdor</strain>
        <tissue evidence="11">Whole organism</tissue>
    </source>
</reference>
<gene>
    <name evidence="11" type="primary">LOC105264959</name>
</gene>
<dbReference type="RefSeq" id="XP_011300497.1">
    <property type="nucleotide sequence ID" value="XM_011302195.1"/>
</dbReference>
<sequence>MGIILASSRAHNSPCIPCPEGYVPGNPGTFEELHKKVKDLYPPIFEGAKLRVKRCHNEGFFTVHSLTLSSMTPSGYKLGTCYTGSKHVGRLERYPMIMGELMPNGNLATTFVHTLGCRLRVKHVNQIVKQKFEASSSTIDYRSDEATFSITLDNPDFSKCTGTLVVHYLQALSNRLTAGTEFAFHRSQLIPGGQESMIALALRYSTGLQTFSATIGNAGLHFCYHHKASQQLQLGVELETSLASHDSSAGIFYQLDVPDADIVFRGMVNTKLTVGGVLEKKLYPIPDSSLILSVMLNHGTQHFQVGIGLNVG</sequence>
<dbReference type="GO" id="GO:0005741">
    <property type="term" value="C:mitochondrial outer membrane"/>
    <property type="evidence" value="ECO:0007669"/>
    <property type="project" value="UniProtKB-SubCell"/>
</dbReference>
<evidence type="ECO:0000256" key="8">
    <source>
        <dbReference type="ARBA" id="ARBA00023128"/>
    </source>
</evidence>
<dbReference type="PANTHER" id="PTHR10802">
    <property type="entry name" value="MITOCHONDRIAL IMPORT RECEPTOR SUBUNIT TOM40"/>
    <property type="match status" value="1"/>
</dbReference>
<evidence type="ECO:0000256" key="5">
    <source>
        <dbReference type="ARBA" id="ARBA00022692"/>
    </source>
</evidence>
<keyword evidence="5" id="KW-0812">Transmembrane</keyword>
<evidence type="ECO:0000256" key="7">
    <source>
        <dbReference type="ARBA" id="ARBA00022927"/>
    </source>
</evidence>
<proteinExistence type="inferred from homology"/>
<name>A0A9R1T075_9HYME</name>
<evidence type="ECO:0000256" key="3">
    <source>
        <dbReference type="ARBA" id="ARBA00022448"/>
    </source>
</evidence>
<keyword evidence="10" id="KW-1185">Reference proteome</keyword>
<organism evidence="10 11">
    <name type="scientific">Fopius arisanus</name>
    <dbReference type="NCBI Taxonomy" id="64838"/>
    <lineage>
        <taxon>Eukaryota</taxon>
        <taxon>Metazoa</taxon>
        <taxon>Ecdysozoa</taxon>
        <taxon>Arthropoda</taxon>
        <taxon>Hexapoda</taxon>
        <taxon>Insecta</taxon>
        <taxon>Pterygota</taxon>
        <taxon>Neoptera</taxon>
        <taxon>Endopterygota</taxon>
        <taxon>Hymenoptera</taxon>
        <taxon>Apocrita</taxon>
        <taxon>Ichneumonoidea</taxon>
        <taxon>Braconidae</taxon>
        <taxon>Opiinae</taxon>
        <taxon>Fopius</taxon>
    </lineage>
</organism>
<dbReference type="GO" id="GO:0008320">
    <property type="term" value="F:protein transmembrane transporter activity"/>
    <property type="evidence" value="ECO:0007669"/>
    <property type="project" value="InterPro"/>
</dbReference>
<dbReference type="CDD" id="cd07305">
    <property type="entry name" value="Porin3_Tom40"/>
    <property type="match status" value="1"/>
</dbReference>
<dbReference type="AlphaFoldDB" id="A0A9R1T075"/>
<keyword evidence="8" id="KW-0496">Mitochondrion</keyword>
<keyword evidence="9" id="KW-0472">Membrane</keyword>
<keyword evidence="4" id="KW-1134">Transmembrane beta strand</keyword>
<dbReference type="InterPro" id="IPR027246">
    <property type="entry name" value="Porin_Euk/Tom40"/>
</dbReference>
<protein>
    <submittedName>
        <fullName evidence="11">Mitochondrial import receptor subunit TOM40 homolog 2</fullName>
    </submittedName>
</protein>
<evidence type="ECO:0000256" key="6">
    <source>
        <dbReference type="ARBA" id="ARBA00022787"/>
    </source>
</evidence>
<dbReference type="InterPro" id="IPR023614">
    <property type="entry name" value="Porin_dom_sf"/>
</dbReference>
<evidence type="ECO:0000256" key="2">
    <source>
        <dbReference type="ARBA" id="ARBA00010510"/>
    </source>
</evidence>
<dbReference type="Proteomes" id="UP000694866">
    <property type="component" value="Unplaced"/>
</dbReference>
<comment type="subcellular location">
    <subcellularLocation>
        <location evidence="1">Mitochondrion outer membrane</location>
        <topology evidence="1">Multi-pass membrane protein</topology>
    </subcellularLocation>
</comment>
<dbReference type="KEGG" id="fas:105264959"/>
<evidence type="ECO:0000256" key="4">
    <source>
        <dbReference type="ARBA" id="ARBA00022452"/>
    </source>
</evidence>
<dbReference type="OrthoDB" id="19656at2759"/>
<dbReference type="GeneID" id="105264959"/>
<keyword evidence="11" id="KW-0675">Receptor</keyword>
<evidence type="ECO:0000313" key="11">
    <source>
        <dbReference type="RefSeq" id="XP_011300497.1"/>
    </source>
</evidence>
<keyword evidence="7" id="KW-0653">Protein transport</keyword>
<keyword evidence="3" id="KW-0813">Transport</keyword>